<proteinExistence type="predicted"/>
<organism evidence="1 2">
    <name type="scientific">Boothiomyces macroporosus</name>
    <dbReference type="NCBI Taxonomy" id="261099"/>
    <lineage>
        <taxon>Eukaryota</taxon>
        <taxon>Fungi</taxon>
        <taxon>Fungi incertae sedis</taxon>
        <taxon>Chytridiomycota</taxon>
        <taxon>Chytridiomycota incertae sedis</taxon>
        <taxon>Chytridiomycetes</taxon>
        <taxon>Rhizophydiales</taxon>
        <taxon>Terramycetaceae</taxon>
        <taxon>Boothiomyces</taxon>
    </lineage>
</organism>
<name>A0AAD5U9P3_9FUNG</name>
<accession>A0AAD5U9P3</accession>
<sequence length="575" mass="64675">MTANQLDSCFNALDNAETDEDILVALTILPRVLDPTDASNVKRAFSHIPWKFIHRMMISPITDGLMQTIAVRIWTCFCTEEFSKKSKLLKRIKPASKLLRSSLDLEIKILIMRSLIDLLQESVAIEFYDSEVLENVGSQATVISELFLHFAQSAILVMEPGLFVSPLSLLLYSDSKFKFRSIPILIALFANPNLNLGIVNKGLPILKSSIKSILASKLPKEITEQVLVLISIISTHFKDFIHPNTFTELDISMQDMGVGEKKSLSDTQLLLMCTHLIGAEARVILDSTTEDLQKDELETLPLFYSFLENIITFLVSDECKLEESLLKSIQKALFETFISIAAFLSDRWDSQDIKVLDNMATMYSIKTYSYFTAEESSVSTEEVTRLVPLVVFLLENKLESLNEDPLDVLDGILNIITADPLILEEFNSLDGYIPLIDNFVDGKCNTRNAIGILMNFVVSSNLTLLSVDPLAKLQNRLEELVKQANDLPFMSMIVLTYLFVSRSSQKLSGTSVPIDEIVEYICKRNQIHDESAELWYLCVSGKFILTTALCEMSNFALNACQKEKLKKLQGNLLLT</sequence>
<dbReference type="EMBL" id="JADGKB010000176">
    <property type="protein sequence ID" value="KAJ3251591.1"/>
    <property type="molecule type" value="Genomic_DNA"/>
</dbReference>
<keyword evidence="2" id="KW-1185">Reference proteome</keyword>
<dbReference type="Proteomes" id="UP001210925">
    <property type="component" value="Unassembled WGS sequence"/>
</dbReference>
<dbReference type="PANTHER" id="PTHR13109:SF7">
    <property type="entry name" value="NEUROCHONDRIN"/>
    <property type="match status" value="1"/>
</dbReference>
<evidence type="ECO:0000313" key="1">
    <source>
        <dbReference type="EMBL" id="KAJ3251591.1"/>
    </source>
</evidence>
<evidence type="ECO:0000313" key="2">
    <source>
        <dbReference type="Proteomes" id="UP001210925"/>
    </source>
</evidence>
<reference evidence="1" key="1">
    <citation type="submission" date="2020-05" db="EMBL/GenBank/DDBJ databases">
        <title>Phylogenomic resolution of chytrid fungi.</title>
        <authorList>
            <person name="Stajich J.E."/>
            <person name="Amses K."/>
            <person name="Simmons R."/>
            <person name="Seto K."/>
            <person name="Myers J."/>
            <person name="Bonds A."/>
            <person name="Quandt C.A."/>
            <person name="Barry K."/>
            <person name="Liu P."/>
            <person name="Grigoriev I."/>
            <person name="Longcore J.E."/>
            <person name="James T.Y."/>
        </authorList>
    </citation>
    <scope>NUCLEOTIDE SEQUENCE</scope>
    <source>
        <strain evidence="1">PLAUS21</strain>
    </source>
</reference>
<comment type="caution">
    <text evidence="1">The sequence shown here is derived from an EMBL/GenBank/DDBJ whole genome shotgun (WGS) entry which is preliminary data.</text>
</comment>
<dbReference type="AlphaFoldDB" id="A0AAD5U9P3"/>
<dbReference type="PANTHER" id="PTHR13109">
    <property type="entry name" value="NEUROCHONDRIN"/>
    <property type="match status" value="1"/>
</dbReference>
<protein>
    <submittedName>
        <fullName evidence="1">Uncharacterized protein</fullName>
    </submittedName>
</protein>
<dbReference type="InterPro" id="IPR008709">
    <property type="entry name" value="Neurochondrin"/>
</dbReference>
<gene>
    <name evidence="1" type="ORF">HK103_002235</name>
</gene>